<evidence type="ECO:0000313" key="1">
    <source>
        <dbReference type="EMBL" id="JAD30013.1"/>
    </source>
</evidence>
<dbReference type="EMBL" id="GBRH01267882">
    <property type="protein sequence ID" value="JAD30013.1"/>
    <property type="molecule type" value="Transcribed_RNA"/>
</dbReference>
<dbReference type="AlphaFoldDB" id="A0A0A8YX59"/>
<protein>
    <submittedName>
        <fullName evidence="1">Uncharacterized protein</fullName>
    </submittedName>
</protein>
<reference evidence="1" key="1">
    <citation type="submission" date="2014-09" db="EMBL/GenBank/DDBJ databases">
        <authorList>
            <person name="Magalhaes I.L.F."/>
            <person name="Oliveira U."/>
            <person name="Santos F.R."/>
            <person name="Vidigal T.H.D.A."/>
            <person name="Brescovit A.D."/>
            <person name="Santos A.J."/>
        </authorList>
    </citation>
    <scope>NUCLEOTIDE SEQUENCE</scope>
    <source>
        <tissue evidence="1">Shoot tissue taken approximately 20 cm above the soil surface</tissue>
    </source>
</reference>
<organism evidence="1">
    <name type="scientific">Arundo donax</name>
    <name type="common">Giant reed</name>
    <name type="synonym">Donax arundinaceus</name>
    <dbReference type="NCBI Taxonomy" id="35708"/>
    <lineage>
        <taxon>Eukaryota</taxon>
        <taxon>Viridiplantae</taxon>
        <taxon>Streptophyta</taxon>
        <taxon>Embryophyta</taxon>
        <taxon>Tracheophyta</taxon>
        <taxon>Spermatophyta</taxon>
        <taxon>Magnoliopsida</taxon>
        <taxon>Liliopsida</taxon>
        <taxon>Poales</taxon>
        <taxon>Poaceae</taxon>
        <taxon>PACMAD clade</taxon>
        <taxon>Arundinoideae</taxon>
        <taxon>Arundineae</taxon>
        <taxon>Arundo</taxon>
    </lineage>
</organism>
<name>A0A0A8YX59_ARUDO</name>
<reference evidence="1" key="2">
    <citation type="journal article" date="2015" name="Data Brief">
        <title>Shoot transcriptome of the giant reed, Arundo donax.</title>
        <authorList>
            <person name="Barrero R.A."/>
            <person name="Guerrero F.D."/>
            <person name="Moolhuijzen P."/>
            <person name="Goolsby J.A."/>
            <person name="Tidwell J."/>
            <person name="Bellgard S.E."/>
            <person name="Bellgard M.I."/>
        </authorList>
    </citation>
    <scope>NUCLEOTIDE SEQUENCE</scope>
    <source>
        <tissue evidence="1">Shoot tissue taken approximately 20 cm above the soil surface</tissue>
    </source>
</reference>
<sequence>MSFPKKNLNLCTNIFLHHRLKLFGLLGLAGEKMPKLCTKL</sequence>
<proteinExistence type="predicted"/>
<accession>A0A0A8YX59</accession>